<evidence type="ECO:0000256" key="9">
    <source>
        <dbReference type="ARBA" id="ARBA00023157"/>
    </source>
</evidence>
<dbReference type="GO" id="GO:0047134">
    <property type="term" value="F:protein-disulfide reductase [NAD(P)H] activity"/>
    <property type="evidence" value="ECO:0007669"/>
    <property type="project" value="TreeGrafter"/>
</dbReference>
<keyword evidence="3" id="KW-0004">4Fe-4S</keyword>
<evidence type="ECO:0000256" key="2">
    <source>
        <dbReference type="ARBA" id="ARBA00006597"/>
    </source>
</evidence>
<comment type="similarity">
    <text evidence="2">Belongs to the WhiB family.</text>
</comment>
<dbReference type="GO" id="GO:0003677">
    <property type="term" value="F:DNA binding"/>
    <property type="evidence" value="ECO:0007669"/>
    <property type="project" value="UniProtKB-KW"/>
</dbReference>
<sequence length="85" mass="9960">MLREWRDDALCRGVEPGVFFPADARLPDAYDRARTMCEQCPVRYRCLTLALSWEAIDDKWGMFGGLTPRERSERRKIRARAIARL</sequence>
<dbReference type="PANTHER" id="PTHR38839">
    <property type="entry name" value="TRANSCRIPTIONAL REGULATOR WHID-RELATED"/>
    <property type="match status" value="1"/>
</dbReference>
<dbReference type="InterPro" id="IPR034768">
    <property type="entry name" value="4FE4S_WBL"/>
</dbReference>
<dbReference type="PROSITE" id="PS51674">
    <property type="entry name" value="4FE4S_WBL"/>
    <property type="match status" value="1"/>
</dbReference>
<evidence type="ECO:0000313" key="13">
    <source>
        <dbReference type="EMBL" id="CAB5230053.1"/>
    </source>
</evidence>
<dbReference type="GO" id="GO:0046872">
    <property type="term" value="F:metal ion binding"/>
    <property type="evidence" value="ECO:0007669"/>
    <property type="project" value="UniProtKB-KW"/>
</dbReference>
<evidence type="ECO:0000259" key="11">
    <source>
        <dbReference type="PROSITE" id="PS51674"/>
    </source>
</evidence>
<evidence type="ECO:0000256" key="5">
    <source>
        <dbReference type="ARBA" id="ARBA00023004"/>
    </source>
</evidence>
<evidence type="ECO:0000256" key="6">
    <source>
        <dbReference type="ARBA" id="ARBA00023014"/>
    </source>
</evidence>
<keyword evidence="7" id="KW-0805">Transcription regulation</keyword>
<evidence type="ECO:0000313" key="12">
    <source>
        <dbReference type="EMBL" id="CAB4203892.1"/>
    </source>
</evidence>
<dbReference type="EMBL" id="LR797342">
    <property type="protein sequence ID" value="CAB4203892.1"/>
    <property type="molecule type" value="Genomic_DNA"/>
</dbReference>
<feature type="domain" description="4Fe-4S Wbl-type" evidence="11">
    <location>
        <begin position="10"/>
        <end position="73"/>
    </location>
</feature>
<organism evidence="13">
    <name type="scientific">uncultured Caudovirales phage</name>
    <dbReference type="NCBI Taxonomy" id="2100421"/>
    <lineage>
        <taxon>Viruses</taxon>
        <taxon>Duplodnaviria</taxon>
        <taxon>Heunggongvirae</taxon>
        <taxon>Uroviricota</taxon>
        <taxon>Caudoviricetes</taxon>
        <taxon>Peduoviridae</taxon>
        <taxon>Maltschvirus</taxon>
        <taxon>Maltschvirus maltsch</taxon>
    </lineage>
</organism>
<proteinExistence type="inferred from homology"/>
<comment type="cofactor">
    <cofactor evidence="1">
        <name>[4Fe-4S] cluster</name>
        <dbReference type="ChEBI" id="CHEBI:49883"/>
    </cofactor>
</comment>
<evidence type="ECO:0000256" key="7">
    <source>
        <dbReference type="ARBA" id="ARBA00023015"/>
    </source>
</evidence>
<dbReference type="InterPro" id="IPR003482">
    <property type="entry name" value="Whib"/>
</dbReference>
<dbReference type="GO" id="GO:0045892">
    <property type="term" value="P:negative regulation of DNA-templated transcription"/>
    <property type="evidence" value="ECO:0007669"/>
    <property type="project" value="TreeGrafter"/>
</dbReference>
<protein>
    <submittedName>
        <fullName evidence="13">WhiB-like iron-sulfur binding domain containing protein</fullName>
    </submittedName>
</protein>
<keyword evidence="9" id="KW-1015">Disulfide bond</keyword>
<name>A0A6J7XJD3_9CAUD</name>
<keyword evidence="5" id="KW-0408">Iron</keyword>
<dbReference type="Pfam" id="PF02467">
    <property type="entry name" value="Whib"/>
    <property type="match status" value="1"/>
</dbReference>
<dbReference type="EMBL" id="LR798417">
    <property type="protein sequence ID" value="CAB5230053.1"/>
    <property type="molecule type" value="Genomic_DNA"/>
</dbReference>
<dbReference type="GO" id="GO:0051539">
    <property type="term" value="F:4 iron, 4 sulfur cluster binding"/>
    <property type="evidence" value="ECO:0007669"/>
    <property type="project" value="UniProtKB-KW"/>
</dbReference>
<keyword evidence="8" id="KW-0238">DNA-binding</keyword>
<gene>
    <name evidence="12" type="ORF">UFOVP1389_8</name>
    <name evidence="13" type="ORF">UFOVP1566_38</name>
</gene>
<keyword evidence="4" id="KW-0479">Metal-binding</keyword>
<keyword evidence="10" id="KW-0804">Transcription</keyword>
<keyword evidence="6" id="KW-0411">Iron-sulfur</keyword>
<accession>A0A6J7XJD3</accession>
<evidence type="ECO:0000256" key="1">
    <source>
        <dbReference type="ARBA" id="ARBA00001966"/>
    </source>
</evidence>
<evidence type="ECO:0000256" key="10">
    <source>
        <dbReference type="ARBA" id="ARBA00023163"/>
    </source>
</evidence>
<evidence type="ECO:0000256" key="8">
    <source>
        <dbReference type="ARBA" id="ARBA00023125"/>
    </source>
</evidence>
<evidence type="ECO:0000256" key="3">
    <source>
        <dbReference type="ARBA" id="ARBA00022485"/>
    </source>
</evidence>
<evidence type="ECO:0000256" key="4">
    <source>
        <dbReference type="ARBA" id="ARBA00022723"/>
    </source>
</evidence>
<reference evidence="13" key="1">
    <citation type="submission" date="2020-05" db="EMBL/GenBank/DDBJ databases">
        <authorList>
            <person name="Chiriac C."/>
            <person name="Salcher M."/>
            <person name="Ghai R."/>
            <person name="Kavagutti S V."/>
        </authorList>
    </citation>
    <scope>NUCLEOTIDE SEQUENCE</scope>
</reference>